<evidence type="ECO:0000256" key="1">
    <source>
        <dbReference type="ARBA" id="ARBA00001003"/>
    </source>
</evidence>
<dbReference type="PANTHER" id="PTHR11802">
    <property type="entry name" value="SERINE PROTEASE FAMILY S10 SERINE CARBOXYPEPTIDASE"/>
    <property type="match status" value="1"/>
</dbReference>
<comment type="catalytic activity">
    <reaction evidence="1">
        <text>Preferential release of a C-terminal arginine or lysine residue.</text>
        <dbReference type="EC" id="3.4.16.6"/>
    </reaction>
</comment>
<feature type="chain" id="PRO_5013108054" description="Carboxypeptidase" evidence="16">
    <location>
        <begin position="16"/>
        <end position="543"/>
    </location>
</feature>
<dbReference type="InterPro" id="IPR001563">
    <property type="entry name" value="Peptidase_S10"/>
</dbReference>
<dbReference type="SUPFAM" id="SSF53474">
    <property type="entry name" value="alpha/beta-Hydrolases"/>
    <property type="match status" value="1"/>
</dbReference>
<dbReference type="PRINTS" id="PR00724">
    <property type="entry name" value="CRBOXYPTASEC"/>
</dbReference>
<comment type="function">
    <text evidence="14">Protease with a carboxypeptidase B-like function involved in the C-terminal processing of the lysine and arginine residues from protein precursors. Promotes cell fusion and is involved in the programmed cell death.</text>
</comment>
<evidence type="ECO:0000256" key="16">
    <source>
        <dbReference type="SAM" id="SignalP"/>
    </source>
</evidence>
<evidence type="ECO:0000313" key="17">
    <source>
        <dbReference type="EMBL" id="KKZ65179.1"/>
    </source>
</evidence>
<evidence type="ECO:0000256" key="15">
    <source>
        <dbReference type="RuleBase" id="RU361156"/>
    </source>
</evidence>
<feature type="signal peptide" evidence="16">
    <location>
        <begin position="1"/>
        <end position="15"/>
    </location>
</feature>
<dbReference type="GO" id="GO:0004185">
    <property type="term" value="F:serine-type carboxypeptidase activity"/>
    <property type="evidence" value="ECO:0007669"/>
    <property type="project" value="UniProtKB-UniRule"/>
</dbReference>
<keyword evidence="5 15" id="KW-0645">Protease</keyword>
<comment type="caution">
    <text evidence="17">The sequence shown here is derived from an EMBL/GenBank/DDBJ whole genome shotgun (WGS) entry which is preliminary data.</text>
</comment>
<evidence type="ECO:0000256" key="13">
    <source>
        <dbReference type="ARBA" id="ARBA00023180"/>
    </source>
</evidence>
<dbReference type="InterPro" id="IPR018202">
    <property type="entry name" value="Ser_caboxypep_ser_AS"/>
</dbReference>
<reference evidence="18" key="1">
    <citation type="journal article" date="2015" name="PLoS Genet.">
        <title>The dynamic genome and transcriptome of the human fungal pathogen Blastomyces and close relative Emmonsia.</title>
        <authorList>
            <person name="Munoz J.F."/>
            <person name="Gauthier G.M."/>
            <person name="Desjardins C.A."/>
            <person name="Gallo J.E."/>
            <person name="Holder J."/>
            <person name="Sullivan T.D."/>
            <person name="Marty A.J."/>
            <person name="Carmen J.C."/>
            <person name="Chen Z."/>
            <person name="Ding L."/>
            <person name="Gujja S."/>
            <person name="Magrini V."/>
            <person name="Misas E."/>
            <person name="Mitreva M."/>
            <person name="Priest M."/>
            <person name="Saif S."/>
            <person name="Whiston E.A."/>
            <person name="Young S."/>
            <person name="Zeng Q."/>
            <person name="Goldman W.E."/>
            <person name="Mardis E.R."/>
            <person name="Taylor J.W."/>
            <person name="McEwen J.G."/>
            <person name="Clay O.K."/>
            <person name="Klein B.S."/>
            <person name="Cuomo C.A."/>
        </authorList>
    </citation>
    <scope>NUCLEOTIDE SEQUENCE [LARGE SCALE GENOMIC DNA]</scope>
    <source>
        <strain evidence="18">UAMH 3008</strain>
    </source>
</reference>
<dbReference type="PROSITE" id="PS00131">
    <property type="entry name" value="CARBOXYPEPT_SER_SER"/>
    <property type="match status" value="1"/>
</dbReference>
<dbReference type="PANTHER" id="PTHR11802:SF190">
    <property type="entry name" value="PHEROMONE-PROCESSING CARBOXYPEPTIDASE KEX1"/>
    <property type="match status" value="1"/>
</dbReference>
<evidence type="ECO:0000256" key="10">
    <source>
        <dbReference type="ARBA" id="ARBA00022989"/>
    </source>
</evidence>
<dbReference type="Pfam" id="PF00450">
    <property type="entry name" value="Peptidase_S10"/>
    <property type="match status" value="1"/>
</dbReference>
<comment type="similarity">
    <text evidence="3 15">Belongs to the peptidase S10 family.</text>
</comment>
<keyword evidence="9 15" id="KW-0378">Hydrolase</keyword>
<evidence type="ECO:0000256" key="11">
    <source>
        <dbReference type="ARBA" id="ARBA00023034"/>
    </source>
</evidence>
<keyword evidence="10" id="KW-1133">Transmembrane helix</keyword>
<evidence type="ECO:0000256" key="5">
    <source>
        <dbReference type="ARBA" id="ARBA00022670"/>
    </source>
</evidence>
<dbReference type="GO" id="GO:0006508">
    <property type="term" value="P:proteolysis"/>
    <property type="evidence" value="ECO:0007669"/>
    <property type="project" value="UniProtKB-KW"/>
</dbReference>
<dbReference type="OrthoDB" id="443318at2759"/>
<evidence type="ECO:0000256" key="12">
    <source>
        <dbReference type="ARBA" id="ARBA00023136"/>
    </source>
</evidence>
<name>A0A0G2J3P1_9EURO</name>
<evidence type="ECO:0000256" key="6">
    <source>
        <dbReference type="ARBA" id="ARBA00022692"/>
    </source>
</evidence>
<protein>
    <recommendedName>
        <fullName evidence="15">Carboxypeptidase</fullName>
        <ecNumber evidence="15">3.4.16.-</ecNumber>
    </recommendedName>
</protein>
<dbReference type="GO" id="GO:0006915">
    <property type="term" value="P:apoptotic process"/>
    <property type="evidence" value="ECO:0007669"/>
    <property type="project" value="UniProtKB-KW"/>
</dbReference>
<keyword evidence="8 16" id="KW-0732">Signal</keyword>
<keyword evidence="7" id="KW-0053">Apoptosis</keyword>
<dbReference type="Proteomes" id="UP000034164">
    <property type="component" value="Unassembled WGS sequence"/>
</dbReference>
<evidence type="ECO:0000313" key="18">
    <source>
        <dbReference type="Proteomes" id="UP000034164"/>
    </source>
</evidence>
<evidence type="ECO:0000256" key="9">
    <source>
        <dbReference type="ARBA" id="ARBA00022801"/>
    </source>
</evidence>
<dbReference type="GO" id="GO:0005802">
    <property type="term" value="C:trans-Golgi network"/>
    <property type="evidence" value="ECO:0007669"/>
    <property type="project" value="TreeGrafter"/>
</dbReference>
<keyword evidence="13" id="KW-0325">Glycoprotein</keyword>
<sequence>MNWTDLLSFLSFSLGIQNLPGIRTYNHTGTGAARFRVGSLPGNPTLPSSYAGLIPIPGTEEGNSLFFWLLEAENREDNENLIIVFKGGPGCSSVIGALSENGPLSFVGNNSMPTPNPYSWTKLGNVLYIDQPVGTGFSTSSSTKPVSTNEKVTSDLYTWLSAFYREFPDLLEKKTHLIGESYAGIFVPYFASEIVKHQDSLPINLKSISVGNGIFGNNAVMADVTVGAYLEMHAPSLNIPQDIVHAFSSADHICKFDTILGEANEYPPHGPISVPGNPENLNFRRDEPCRAPSDSDTGPMAECNVYPTEPNAVMESILNSTCHGPCATFSTAADYFETRSNLTHDCFSLYNIKYDCSTVNPLDRLTAYLNRADVQTSLHIPQSRTGNRKNRKSNNKPYPFQGCNSEIIRSLLGPSNHPTPPAYFIIPDLISTHDISTHIYHGKLDMLVNHLAVELVLQNMTWNGLQGFQRRPGTPFGVRKSGGRAGFKKWSTNEGTNNTNAGIWTSERGLTYHLFNEAGHVVPFDQPEEMFWYVKEVVLGGNE</sequence>
<evidence type="ECO:0000256" key="3">
    <source>
        <dbReference type="ARBA" id="ARBA00009431"/>
    </source>
</evidence>
<accession>A0A0G2J3P1</accession>
<dbReference type="EC" id="3.4.16.-" evidence="15"/>
<dbReference type="VEuPathDB" id="FungiDB:EMCG_08999"/>
<comment type="subcellular location">
    <subcellularLocation>
        <location evidence="2">Golgi apparatus</location>
        <location evidence="2">trans-Golgi network membrane</location>
        <topology evidence="2">Single-pass type I membrane protein</topology>
    </subcellularLocation>
</comment>
<keyword evidence="4 15" id="KW-0121">Carboxypeptidase</keyword>
<evidence type="ECO:0000256" key="14">
    <source>
        <dbReference type="ARBA" id="ARBA00037042"/>
    </source>
</evidence>
<evidence type="ECO:0000256" key="2">
    <source>
        <dbReference type="ARBA" id="ARBA00004393"/>
    </source>
</evidence>
<evidence type="ECO:0000256" key="4">
    <source>
        <dbReference type="ARBA" id="ARBA00022645"/>
    </source>
</evidence>
<dbReference type="EMBL" id="LCZI01000694">
    <property type="protein sequence ID" value="KKZ65179.1"/>
    <property type="molecule type" value="Genomic_DNA"/>
</dbReference>
<keyword evidence="6" id="KW-0812">Transmembrane</keyword>
<dbReference type="AlphaFoldDB" id="A0A0G2J3P1"/>
<keyword evidence="12" id="KW-0472">Membrane</keyword>
<evidence type="ECO:0000256" key="8">
    <source>
        <dbReference type="ARBA" id="ARBA00022729"/>
    </source>
</evidence>
<organism evidence="17 18">
    <name type="scientific">[Emmonsia] crescens</name>
    <dbReference type="NCBI Taxonomy" id="73230"/>
    <lineage>
        <taxon>Eukaryota</taxon>
        <taxon>Fungi</taxon>
        <taxon>Dikarya</taxon>
        <taxon>Ascomycota</taxon>
        <taxon>Pezizomycotina</taxon>
        <taxon>Eurotiomycetes</taxon>
        <taxon>Eurotiomycetidae</taxon>
        <taxon>Onygenales</taxon>
        <taxon>Ajellomycetaceae</taxon>
        <taxon>Emergomyces</taxon>
    </lineage>
</organism>
<gene>
    <name evidence="17" type="ORF">EMCG_08999</name>
</gene>
<dbReference type="InterPro" id="IPR029058">
    <property type="entry name" value="AB_hydrolase_fold"/>
</dbReference>
<evidence type="ECO:0000256" key="7">
    <source>
        <dbReference type="ARBA" id="ARBA00022703"/>
    </source>
</evidence>
<keyword evidence="11" id="KW-0333">Golgi apparatus</keyword>
<proteinExistence type="inferred from homology"/>
<dbReference type="Gene3D" id="3.40.50.1820">
    <property type="entry name" value="alpha/beta hydrolase"/>
    <property type="match status" value="1"/>
</dbReference>